<dbReference type="AlphaFoldDB" id="A0A9N9LQC1"/>
<evidence type="ECO:0000313" key="4">
    <source>
        <dbReference type="Proteomes" id="UP000701801"/>
    </source>
</evidence>
<dbReference type="Proteomes" id="UP000701801">
    <property type="component" value="Unassembled WGS sequence"/>
</dbReference>
<evidence type="ECO:0000313" key="3">
    <source>
        <dbReference type="EMBL" id="CAG8979369.1"/>
    </source>
</evidence>
<feature type="chain" id="PRO_5040345096" evidence="2">
    <location>
        <begin position="22"/>
        <end position="59"/>
    </location>
</feature>
<reference evidence="3" key="1">
    <citation type="submission" date="2021-07" db="EMBL/GenBank/DDBJ databases">
        <authorList>
            <person name="Durling M."/>
        </authorList>
    </citation>
    <scope>NUCLEOTIDE SEQUENCE</scope>
</reference>
<keyword evidence="2" id="KW-0732">Signal</keyword>
<gene>
    <name evidence="3" type="ORF">HYALB_00002495</name>
</gene>
<sequence length="59" mass="6262">MIRFHTTVLVIYLAILSVVLAAAIPSASSDSSTSGEAVLVKRDGKPRPKGVKCCNDEDM</sequence>
<evidence type="ECO:0000256" key="1">
    <source>
        <dbReference type="SAM" id="MobiDB-lite"/>
    </source>
</evidence>
<name>A0A9N9LQC1_9HELO</name>
<comment type="caution">
    <text evidence="3">The sequence shown here is derived from an EMBL/GenBank/DDBJ whole genome shotgun (WGS) entry which is preliminary data.</text>
</comment>
<dbReference type="EMBL" id="CAJVRM010000307">
    <property type="protein sequence ID" value="CAG8979369.1"/>
    <property type="molecule type" value="Genomic_DNA"/>
</dbReference>
<organism evidence="3 4">
    <name type="scientific">Hymenoscyphus albidus</name>
    <dbReference type="NCBI Taxonomy" id="595503"/>
    <lineage>
        <taxon>Eukaryota</taxon>
        <taxon>Fungi</taxon>
        <taxon>Dikarya</taxon>
        <taxon>Ascomycota</taxon>
        <taxon>Pezizomycotina</taxon>
        <taxon>Leotiomycetes</taxon>
        <taxon>Helotiales</taxon>
        <taxon>Helotiaceae</taxon>
        <taxon>Hymenoscyphus</taxon>
    </lineage>
</organism>
<feature type="region of interest" description="Disordered" evidence="1">
    <location>
        <begin position="26"/>
        <end position="59"/>
    </location>
</feature>
<feature type="signal peptide" evidence="2">
    <location>
        <begin position="1"/>
        <end position="21"/>
    </location>
</feature>
<evidence type="ECO:0000256" key="2">
    <source>
        <dbReference type="SAM" id="SignalP"/>
    </source>
</evidence>
<proteinExistence type="predicted"/>
<keyword evidence="4" id="KW-1185">Reference proteome</keyword>
<feature type="compositionally biased region" description="Low complexity" evidence="1">
    <location>
        <begin position="26"/>
        <end position="37"/>
    </location>
</feature>
<accession>A0A9N9LQC1</accession>
<protein>
    <submittedName>
        <fullName evidence="3">Uncharacterized protein</fullName>
    </submittedName>
</protein>